<dbReference type="InterPro" id="IPR008271">
    <property type="entry name" value="Ser/Thr_kinase_AS"/>
</dbReference>
<comment type="caution">
    <text evidence="2">The sequence shown here is derived from an EMBL/GenBank/DDBJ whole genome shotgun (WGS) entry which is preliminary data.</text>
</comment>
<sequence>MAVAIPQATLAGLRSQGREVTTPFSVLLDNEQVELVVHKTLRVLPGKRVVGYGEYQGQPVLAKLFIAPNKAKWHAQRELKGTRWLEDAGVATQQLVASDTFEQQGHVVLFKWLDNTQSLAELWQQASSDEQRLQLFLPSFGLLAQMHKAGLKQDDIHLNNFLVHQGNMLAIDGDGVDSSQQGSLLPRQNILDNLAIYLAQLPPYYDRFVSQVVADYNARQPEMQPMTEVELQALTVRWRKWRVANYLRKVTRDCSEFVVKKSLSRLEVYRREWDCEQWHGFLQTLDNCLVDNSNRLKSGNTATVGVAEYNGQPLVIKRYNIKSVQHRLSRCWRPSRAWVSWLNAHRLGLLGIQTPQPIALIEERCGPLRGRAFLILEYVAGPDCLSHFLAATDSSEVERWLPAFNQLFETMEKYQISHGDLKANNLLLAESGLQMIDLDAMQQHDRPGSFQVAFQRDLQRFNKNWLNASPNVKQVFEQLVSRFS</sequence>
<dbReference type="AlphaFoldDB" id="A0A853IBJ5"/>
<evidence type="ECO:0000259" key="1">
    <source>
        <dbReference type="PROSITE" id="PS50011"/>
    </source>
</evidence>
<reference evidence="2 3" key="1">
    <citation type="submission" date="2020-07" db="EMBL/GenBank/DDBJ databases">
        <title>Endozoicomonas sp. nov., isolated from sediment.</title>
        <authorList>
            <person name="Gu T."/>
        </authorList>
    </citation>
    <scope>NUCLEOTIDE SEQUENCE [LARGE SCALE GENOMIC DNA]</scope>
    <source>
        <strain evidence="2 3">SM1973</strain>
    </source>
</reference>
<dbReference type="PROSITE" id="PS00108">
    <property type="entry name" value="PROTEIN_KINASE_ST"/>
    <property type="match status" value="1"/>
</dbReference>
<name>A0A853IBJ5_9GAMM</name>
<keyword evidence="3" id="KW-1185">Reference proteome</keyword>
<dbReference type="Proteomes" id="UP000569732">
    <property type="component" value="Unassembled WGS sequence"/>
</dbReference>
<accession>A0A853IBJ5</accession>
<organism evidence="2 3">
    <name type="scientific">Spartinivicinus marinus</name>
    <dbReference type="NCBI Taxonomy" id="2994442"/>
    <lineage>
        <taxon>Bacteria</taxon>
        <taxon>Pseudomonadati</taxon>
        <taxon>Pseudomonadota</taxon>
        <taxon>Gammaproteobacteria</taxon>
        <taxon>Oceanospirillales</taxon>
        <taxon>Zooshikellaceae</taxon>
        <taxon>Spartinivicinus</taxon>
    </lineage>
</organism>
<dbReference type="EMBL" id="JACCKB010000015">
    <property type="protein sequence ID" value="NYZ66595.1"/>
    <property type="molecule type" value="Genomic_DNA"/>
</dbReference>
<dbReference type="InterPro" id="IPR000719">
    <property type="entry name" value="Prot_kinase_dom"/>
</dbReference>
<dbReference type="GO" id="GO:0005524">
    <property type="term" value="F:ATP binding"/>
    <property type="evidence" value="ECO:0007669"/>
    <property type="project" value="InterPro"/>
</dbReference>
<evidence type="ECO:0000313" key="3">
    <source>
        <dbReference type="Proteomes" id="UP000569732"/>
    </source>
</evidence>
<protein>
    <recommendedName>
        <fullName evidence="1">Protein kinase domain-containing protein</fullName>
    </recommendedName>
</protein>
<dbReference type="InterPro" id="IPR011009">
    <property type="entry name" value="Kinase-like_dom_sf"/>
</dbReference>
<evidence type="ECO:0000313" key="2">
    <source>
        <dbReference type="EMBL" id="NYZ66595.1"/>
    </source>
</evidence>
<dbReference type="Pfam" id="PF06293">
    <property type="entry name" value="Kdo"/>
    <property type="match status" value="2"/>
</dbReference>
<gene>
    <name evidence="2" type="ORF">H0A36_11300</name>
</gene>
<dbReference type="RefSeq" id="WP_180568624.1">
    <property type="nucleotide sequence ID" value="NZ_JACCKB010000015.1"/>
</dbReference>
<feature type="domain" description="Protein kinase" evidence="1">
    <location>
        <begin position="290"/>
        <end position="484"/>
    </location>
</feature>
<dbReference type="GO" id="GO:0004672">
    <property type="term" value="F:protein kinase activity"/>
    <property type="evidence" value="ECO:0007669"/>
    <property type="project" value="InterPro"/>
</dbReference>
<proteinExistence type="predicted"/>
<dbReference type="PROSITE" id="PS50011">
    <property type="entry name" value="PROTEIN_KINASE_DOM"/>
    <property type="match status" value="1"/>
</dbReference>
<dbReference type="SUPFAM" id="SSF56112">
    <property type="entry name" value="Protein kinase-like (PK-like)"/>
    <property type="match status" value="2"/>
</dbReference>
<dbReference type="Gene3D" id="1.10.510.10">
    <property type="entry name" value="Transferase(Phosphotransferase) domain 1"/>
    <property type="match status" value="1"/>
</dbReference>